<reference evidence="1 2" key="1">
    <citation type="submission" date="2020-09" db="EMBL/GenBank/DDBJ databases">
        <title>Brevundimonas sp. LVF1 isolated from an oligotrophic pond in Goettingen, Germany.</title>
        <authorList>
            <person name="Friedrich I."/>
            <person name="Klassen A."/>
            <person name="Neubauer H."/>
            <person name="Schneider D."/>
            <person name="Hertel R."/>
            <person name="Daniel R."/>
        </authorList>
    </citation>
    <scope>NUCLEOTIDE SEQUENCE [LARGE SCALE GENOMIC DNA]</scope>
    <source>
        <strain evidence="1 2">LVF1</strain>
    </source>
</reference>
<protein>
    <submittedName>
        <fullName evidence="1">XRE family transcriptional regulator</fullName>
    </submittedName>
</protein>
<dbReference type="EMBL" id="CP062006">
    <property type="protein sequence ID" value="QTC89508.1"/>
    <property type="molecule type" value="Genomic_DNA"/>
</dbReference>
<evidence type="ECO:0000313" key="1">
    <source>
        <dbReference type="EMBL" id="QTC89508.1"/>
    </source>
</evidence>
<gene>
    <name evidence="1" type="ORF">IFE19_07775</name>
</gene>
<organism evidence="1 2">
    <name type="scientific">Brevundimonas pondensis</name>
    <dbReference type="NCBI Taxonomy" id="2774189"/>
    <lineage>
        <taxon>Bacteria</taxon>
        <taxon>Pseudomonadati</taxon>
        <taxon>Pseudomonadota</taxon>
        <taxon>Alphaproteobacteria</taxon>
        <taxon>Caulobacterales</taxon>
        <taxon>Caulobacteraceae</taxon>
        <taxon>Brevundimonas</taxon>
    </lineage>
</organism>
<name>A0ABX7SSU5_9CAUL</name>
<evidence type="ECO:0000313" key="2">
    <source>
        <dbReference type="Proteomes" id="UP000663942"/>
    </source>
</evidence>
<sequence length="141" mass="15320">MRAADVAQGMNMALRSYEHFEAGAGRINLERIHRFADVTDSDPHAIISALSLGSPAFAVRSADNKLATILMVVLQEFDEEVGDAMAELDGRTIINVFTRALKDLAGLAVTRDAHAEAWLEERRRRLVTPGSDDPSADDEGG</sequence>
<dbReference type="Proteomes" id="UP000663942">
    <property type="component" value="Chromosome"/>
</dbReference>
<proteinExistence type="predicted"/>
<keyword evidence="2" id="KW-1185">Reference proteome</keyword>
<accession>A0ABX7SSU5</accession>